<dbReference type="EMBL" id="KT151955">
    <property type="protein sequence ID" value="ALA07271.1"/>
    <property type="molecule type" value="Genomic_DNA"/>
</dbReference>
<gene>
    <name evidence="1" type="ORF">JENST_142</name>
</gene>
<protein>
    <submittedName>
        <fullName evidence="1">Uncharacterized protein</fullName>
    </submittedName>
</protein>
<name>A0A0K2CND7_9CAUD</name>
<dbReference type="RefSeq" id="YP_009199203.1">
    <property type="nucleotide sequence ID" value="NC_028805.1"/>
</dbReference>
<sequence length="60" mass="6752">MRIHLYTTIQGVKAYRRGLDFLGWTKDSPKKPEDATLHIDVHENDLVEIGSDGTVTVKGK</sequence>
<evidence type="ECO:0000313" key="2">
    <source>
        <dbReference type="Proteomes" id="UP000208104"/>
    </source>
</evidence>
<dbReference type="GeneID" id="26626090"/>
<keyword evidence="2" id="KW-1185">Reference proteome</keyword>
<accession>A0A0K2CND7</accession>
<evidence type="ECO:0000313" key="1">
    <source>
        <dbReference type="EMBL" id="ALA07271.1"/>
    </source>
</evidence>
<dbReference type="Proteomes" id="UP000208104">
    <property type="component" value="Segment"/>
</dbReference>
<proteinExistence type="predicted"/>
<organism evidence="1 2">
    <name type="scientific">Brevibacillus phage Jenst</name>
    <dbReference type="NCBI Taxonomy" id="1691954"/>
    <lineage>
        <taxon>Viruses</taxon>
        <taxon>Duplodnaviria</taxon>
        <taxon>Heunggongvirae</taxon>
        <taxon>Uroviricota</taxon>
        <taxon>Caudoviricetes</taxon>
        <taxon>Jenstvirus</taxon>
        <taxon>Jenstvirus jenst</taxon>
    </lineage>
</organism>
<dbReference type="KEGG" id="vg:26626090"/>
<reference evidence="1 2" key="1">
    <citation type="journal article" date="2015" name="Genome Announc.">
        <title>Genome Sequences of Five Additional Brevibacillus laterosporus Bacteriophages.</title>
        <authorList>
            <person name="Merrill B.D."/>
            <person name="Berg J.A."/>
            <person name="Graves K.A."/>
            <person name="Ward A.T."/>
            <person name="Hilton J.A."/>
            <person name="Wake B.N."/>
            <person name="Grose J.H."/>
            <person name="Breakwell D.P."/>
            <person name="Burnett S.H."/>
        </authorList>
    </citation>
    <scope>NUCLEOTIDE SEQUENCE [LARGE SCALE GENOMIC DNA]</scope>
</reference>